<dbReference type="AlphaFoldDB" id="A0A7S3V4R5"/>
<keyword evidence="2" id="KW-0812">Transmembrane</keyword>
<feature type="transmembrane region" description="Helical" evidence="2">
    <location>
        <begin position="112"/>
        <end position="136"/>
    </location>
</feature>
<sequence length="261" mass="27812">MVITKEEHENDSLKLNYNVINSESGSGSCESYEFPSASSYSNDDLDAPPSPIASAPKEYVQVEESDYHSFKPTGSERRSSQKNTRSASPTTTSTPTVTTPEDNKRQVGAGMVAAIILMPMFGPVLAGVAGVAAAYVSTQPGAAGDACRAAGDVALTAKDKAMEVNNKHDIVNRSKQNVDGVVSNVRDADKHDIMGKIGKAVKLVVANVAEALAKMTEKLKKKRRKNSSDDSNDNCDGIDEDSYVNILKETSPLQADLVGEK</sequence>
<feature type="region of interest" description="Disordered" evidence="1">
    <location>
        <begin position="20"/>
        <end position="104"/>
    </location>
</feature>
<keyword evidence="2" id="KW-1133">Transmembrane helix</keyword>
<evidence type="ECO:0000256" key="2">
    <source>
        <dbReference type="SAM" id="Phobius"/>
    </source>
</evidence>
<gene>
    <name evidence="3" type="ORF">CDEB00056_LOCUS1345</name>
</gene>
<feature type="region of interest" description="Disordered" evidence="1">
    <location>
        <begin position="218"/>
        <end position="239"/>
    </location>
</feature>
<dbReference type="EMBL" id="HBIO01001867">
    <property type="protein sequence ID" value="CAE0456504.1"/>
    <property type="molecule type" value="Transcribed_RNA"/>
</dbReference>
<feature type="compositionally biased region" description="Low complexity" evidence="1">
    <location>
        <begin position="22"/>
        <end position="31"/>
    </location>
</feature>
<name>A0A7S3V4R5_9STRA</name>
<accession>A0A7S3V4R5</accession>
<evidence type="ECO:0000313" key="3">
    <source>
        <dbReference type="EMBL" id="CAE0456504.1"/>
    </source>
</evidence>
<proteinExistence type="predicted"/>
<reference evidence="3" key="1">
    <citation type="submission" date="2021-01" db="EMBL/GenBank/DDBJ databases">
        <authorList>
            <person name="Corre E."/>
            <person name="Pelletier E."/>
            <person name="Niang G."/>
            <person name="Scheremetjew M."/>
            <person name="Finn R."/>
            <person name="Kale V."/>
            <person name="Holt S."/>
            <person name="Cochrane G."/>
            <person name="Meng A."/>
            <person name="Brown T."/>
            <person name="Cohen L."/>
        </authorList>
    </citation>
    <scope>NUCLEOTIDE SEQUENCE</scope>
    <source>
        <strain evidence="3">MM31A-1</strain>
    </source>
</reference>
<protein>
    <submittedName>
        <fullName evidence="3">Uncharacterized protein</fullName>
    </submittedName>
</protein>
<feature type="compositionally biased region" description="Acidic residues" evidence="1">
    <location>
        <begin position="230"/>
        <end position="239"/>
    </location>
</feature>
<organism evidence="3">
    <name type="scientific">Chaetoceros debilis</name>
    <dbReference type="NCBI Taxonomy" id="122233"/>
    <lineage>
        <taxon>Eukaryota</taxon>
        <taxon>Sar</taxon>
        <taxon>Stramenopiles</taxon>
        <taxon>Ochrophyta</taxon>
        <taxon>Bacillariophyta</taxon>
        <taxon>Coscinodiscophyceae</taxon>
        <taxon>Chaetocerotophycidae</taxon>
        <taxon>Chaetocerotales</taxon>
        <taxon>Chaetocerotaceae</taxon>
        <taxon>Chaetoceros</taxon>
    </lineage>
</organism>
<feature type="compositionally biased region" description="Low complexity" evidence="1">
    <location>
        <begin position="84"/>
        <end position="100"/>
    </location>
</feature>
<keyword evidence="2" id="KW-0472">Membrane</keyword>
<feature type="compositionally biased region" description="Basic and acidic residues" evidence="1">
    <location>
        <begin position="65"/>
        <end position="79"/>
    </location>
</feature>
<evidence type="ECO:0000256" key="1">
    <source>
        <dbReference type="SAM" id="MobiDB-lite"/>
    </source>
</evidence>